<accession>A0A0A8WYR5</accession>
<name>A0A0A8WYR5_MESS1</name>
<sequence length="166" mass="19675">MFTVDHYIDSIKANLEKQTDLLVGNLKQSFSYNFSPDIDLLDFSAFIEPTRFELSIRMFSMDKEGNEVFDEGNDPPVFAGSEEILSEVEYHQMNDSQLDDFFEFYEQNEETLVPREQKVFIDWFSQCWEKAGGTSLKLPSYFIFHDDYKSYDLKSNKWIDDEEKWS</sequence>
<dbReference type="AlphaFoldDB" id="A0A0A8WYR5"/>
<evidence type="ECO:0000313" key="1">
    <source>
        <dbReference type="EMBL" id="GAM12798.1"/>
    </source>
</evidence>
<keyword evidence="2" id="KW-1185">Reference proteome</keyword>
<dbReference type="Proteomes" id="UP000031014">
    <property type="component" value="Unassembled WGS sequence"/>
</dbReference>
<dbReference type="OrthoDB" id="2900654at2"/>
<dbReference type="EMBL" id="BASE01000019">
    <property type="protein sequence ID" value="GAM12798.1"/>
    <property type="molecule type" value="Genomic_DNA"/>
</dbReference>
<protein>
    <submittedName>
        <fullName evidence="1">Uncharacterized protein</fullName>
    </submittedName>
</protein>
<proteinExistence type="predicted"/>
<dbReference type="RefSeq" id="WP_041964711.1">
    <property type="nucleotide sequence ID" value="NZ_BASE01000019.1"/>
</dbReference>
<comment type="caution">
    <text evidence="1">The sequence shown here is derived from an EMBL/GenBank/DDBJ whole genome shotgun (WGS) entry which is preliminary data.</text>
</comment>
<evidence type="ECO:0000313" key="2">
    <source>
        <dbReference type="Proteomes" id="UP000031014"/>
    </source>
</evidence>
<organism evidence="1 2">
    <name type="scientific">Mesobacillus selenatarsenatis (strain DSM 18680 / JCM 14380 / FERM P-15431 / SF-1)</name>
    <dbReference type="NCBI Taxonomy" id="1321606"/>
    <lineage>
        <taxon>Bacteria</taxon>
        <taxon>Bacillati</taxon>
        <taxon>Bacillota</taxon>
        <taxon>Bacilli</taxon>
        <taxon>Bacillales</taxon>
        <taxon>Bacillaceae</taxon>
        <taxon>Mesobacillus</taxon>
    </lineage>
</organism>
<reference evidence="1 2" key="1">
    <citation type="submission" date="2013-06" db="EMBL/GenBank/DDBJ databases">
        <title>Whole genome shotgun sequence of Bacillus selenatarsenatis SF-1.</title>
        <authorList>
            <person name="Kuroda M."/>
            <person name="Sei K."/>
            <person name="Yamashita M."/>
            <person name="Ike M."/>
        </authorList>
    </citation>
    <scope>NUCLEOTIDE SEQUENCE [LARGE SCALE GENOMIC DNA]</scope>
    <source>
        <strain evidence="1 2">SF-1</strain>
    </source>
</reference>
<gene>
    <name evidence="1" type="ORF">SAMD00020551_0933</name>
</gene>